<accession>A0AA35S0T1</accession>
<dbReference type="InterPro" id="IPR011029">
    <property type="entry name" value="DEATH-like_dom_sf"/>
</dbReference>
<organism evidence="3 4">
    <name type="scientific">Geodia barretti</name>
    <name type="common">Barrett's horny sponge</name>
    <dbReference type="NCBI Taxonomy" id="519541"/>
    <lineage>
        <taxon>Eukaryota</taxon>
        <taxon>Metazoa</taxon>
        <taxon>Porifera</taxon>
        <taxon>Demospongiae</taxon>
        <taxon>Heteroscleromorpha</taxon>
        <taxon>Tetractinellida</taxon>
        <taxon>Astrophorina</taxon>
        <taxon>Geodiidae</taxon>
        <taxon>Geodia</taxon>
    </lineage>
</organism>
<dbReference type="AlphaFoldDB" id="A0AA35S0T1"/>
<feature type="domain" description="Death" evidence="2">
    <location>
        <begin position="65"/>
        <end position="131"/>
    </location>
</feature>
<dbReference type="Gene3D" id="1.10.533.10">
    <property type="entry name" value="Death Domain, Fas"/>
    <property type="match status" value="1"/>
</dbReference>
<evidence type="ECO:0000259" key="2">
    <source>
        <dbReference type="PROSITE" id="PS50017"/>
    </source>
</evidence>
<protein>
    <recommendedName>
        <fullName evidence="2">Death domain-containing protein</fullName>
    </recommendedName>
</protein>
<dbReference type="CDD" id="cd01670">
    <property type="entry name" value="Death"/>
    <property type="match status" value="1"/>
</dbReference>
<dbReference type="PROSITE" id="PS50017">
    <property type="entry name" value="DEATH_DOMAIN"/>
    <property type="match status" value="1"/>
</dbReference>
<evidence type="ECO:0000256" key="1">
    <source>
        <dbReference type="SAM" id="MobiDB-lite"/>
    </source>
</evidence>
<dbReference type="InterPro" id="IPR000488">
    <property type="entry name" value="Death_dom"/>
</dbReference>
<reference evidence="3" key="1">
    <citation type="submission" date="2023-03" db="EMBL/GenBank/DDBJ databases">
        <authorList>
            <person name="Steffen K."/>
            <person name="Cardenas P."/>
        </authorList>
    </citation>
    <scope>NUCLEOTIDE SEQUENCE</scope>
</reference>
<dbReference type="EMBL" id="CASHTH010001800">
    <property type="protein sequence ID" value="CAI8020101.1"/>
    <property type="molecule type" value="Genomic_DNA"/>
</dbReference>
<evidence type="ECO:0000313" key="4">
    <source>
        <dbReference type="Proteomes" id="UP001174909"/>
    </source>
</evidence>
<feature type="region of interest" description="Disordered" evidence="1">
    <location>
        <begin position="1"/>
        <end position="48"/>
    </location>
</feature>
<keyword evidence="4" id="KW-1185">Reference proteome</keyword>
<feature type="compositionally biased region" description="Basic residues" evidence="1">
    <location>
        <begin position="7"/>
        <end position="29"/>
    </location>
</feature>
<proteinExistence type="predicted"/>
<dbReference type="Proteomes" id="UP001174909">
    <property type="component" value="Unassembled WGS sequence"/>
</dbReference>
<name>A0AA35S0T1_GEOBA</name>
<sequence length="231" mass="26665">MADVKPGRRSPHSPRRGKRYSKHVPLSRRKSPESSRSRRGKRSVPLTPSNVMREVREVGDWWGERGLGYCLYIPPSMRKEIRQKFPDEMEQKKQLISHWINTYPLASWRRLIGALDEMEETKMADSIRSYAEPLTDDSLTPHTLLPAVSSVRQFWRGDDELGLLEVLGVPQSVMDDIRASPSHPTEEEKRIAGLQYYLQTVPGASWEEIAGVLWYLEEHTALEEVRQHLPP</sequence>
<comment type="caution">
    <text evidence="3">The sequence shown here is derived from an EMBL/GenBank/DDBJ whole genome shotgun (WGS) entry which is preliminary data.</text>
</comment>
<evidence type="ECO:0000313" key="3">
    <source>
        <dbReference type="EMBL" id="CAI8020101.1"/>
    </source>
</evidence>
<gene>
    <name evidence="3" type="ORF">GBAR_LOCUS12027</name>
</gene>
<dbReference type="GO" id="GO:0007165">
    <property type="term" value="P:signal transduction"/>
    <property type="evidence" value="ECO:0007669"/>
    <property type="project" value="InterPro"/>
</dbReference>
<feature type="non-terminal residue" evidence="3">
    <location>
        <position position="231"/>
    </location>
</feature>